<sequence>MSRRAVAELAAAAVAAAMAVAIPLGAAVTGPAMKAIPPASLEALHRSLQEVAGLVPAPGKPYVLDPEGPKLDIDPHAPWDPDVKTWTRPARATAESYYDVPEGARGTSAEQRDLLGPIEVTVELNGDPRLPGLASEGAPPAILRLKGALAVEISTVVPGPAQGRVASMTPRQSAYRLAALTIFIGDPTTEAGIVTAVRKGSPPRGGLGQTSNPAALRLICIRLHGPKKPIEELARGIPTASLRRLLRG</sequence>
<dbReference type="EMBL" id="VBOW01000065">
    <property type="protein sequence ID" value="TMQ57367.1"/>
    <property type="molecule type" value="Genomic_DNA"/>
</dbReference>
<organism evidence="1 2">
    <name type="scientific">Eiseniibacteriota bacterium</name>
    <dbReference type="NCBI Taxonomy" id="2212470"/>
    <lineage>
        <taxon>Bacteria</taxon>
        <taxon>Candidatus Eiseniibacteriota</taxon>
    </lineage>
</organism>
<accession>A0A538T160</accession>
<dbReference type="Proteomes" id="UP000316852">
    <property type="component" value="Unassembled WGS sequence"/>
</dbReference>
<dbReference type="AlphaFoldDB" id="A0A538T160"/>
<reference evidence="1 2" key="1">
    <citation type="journal article" date="2019" name="Nat. Microbiol.">
        <title>Mediterranean grassland soil C-N compound turnover is dependent on rainfall and depth, and is mediated by genomically divergent microorganisms.</title>
        <authorList>
            <person name="Diamond S."/>
            <person name="Andeer P.F."/>
            <person name="Li Z."/>
            <person name="Crits-Christoph A."/>
            <person name="Burstein D."/>
            <person name="Anantharaman K."/>
            <person name="Lane K.R."/>
            <person name="Thomas B.C."/>
            <person name="Pan C."/>
            <person name="Northen T.R."/>
            <person name="Banfield J.F."/>
        </authorList>
    </citation>
    <scope>NUCLEOTIDE SEQUENCE [LARGE SCALE GENOMIC DNA]</scope>
    <source>
        <strain evidence="1">WS_6</strain>
    </source>
</reference>
<comment type="caution">
    <text evidence="1">The sequence shown here is derived from an EMBL/GenBank/DDBJ whole genome shotgun (WGS) entry which is preliminary data.</text>
</comment>
<name>A0A538T160_UNCEI</name>
<protein>
    <submittedName>
        <fullName evidence="1">Uncharacterized protein</fullName>
    </submittedName>
</protein>
<proteinExistence type="predicted"/>
<gene>
    <name evidence="1" type="ORF">E6K76_10535</name>
</gene>
<evidence type="ECO:0000313" key="1">
    <source>
        <dbReference type="EMBL" id="TMQ57367.1"/>
    </source>
</evidence>
<evidence type="ECO:0000313" key="2">
    <source>
        <dbReference type="Proteomes" id="UP000316852"/>
    </source>
</evidence>